<evidence type="ECO:0000256" key="1">
    <source>
        <dbReference type="ARBA" id="ARBA00004141"/>
    </source>
</evidence>
<name>A0A1W0WUK0_HYPEX</name>
<feature type="compositionally biased region" description="Basic and acidic residues" evidence="5">
    <location>
        <begin position="1"/>
        <end position="16"/>
    </location>
</feature>
<dbReference type="InterPro" id="IPR018491">
    <property type="entry name" value="SLC12_C"/>
</dbReference>
<dbReference type="GO" id="GO:0055064">
    <property type="term" value="P:chloride ion homeostasis"/>
    <property type="evidence" value="ECO:0007669"/>
    <property type="project" value="TreeGrafter"/>
</dbReference>
<dbReference type="GO" id="GO:0055075">
    <property type="term" value="P:potassium ion homeostasis"/>
    <property type="evidence" value="ECO:0007669"/>
    <property type="project" value="TreeGrafter"/>
</dbReference>
<feature type="transmembrane region" description="Helical" evidence="6">
    <location>
        <begin position="341"/>
        <end position="359"/>
    </location>
</feature>
<feature type="transmembrane region" description="Helical" evidence="6">
    <location>
        <begin position="424"/>
        <end position="446"/>
    </location>
</feature>
<evidence type="ECO:0000256" key="2">
    <source>
        <dbReference type="ARBA" id="ARBA00022692"/>
    </source>
</evidence>
<feature type="transmembrane region" description="Helical" evidence="6">
    <location>
        <begin position="221"/>
        <end position="240"/>
    </location>
</feature>
<feature type="transmembrane region" description="Helical" evidence="6">
    <location>
        <begin position="246"/>
        <end position="266"/>
    </location>
</feature>
<proteinExistence type="predicted"/>
<keyword evidence="2 6" id="KW-0812">Transmembrane</keyword>
<feature type="transmembrane region" description="Helical" evidence="6">
    <location>
        <begin position="294"/>
        <end position="314"/>
    </location>
</feature>
<dbReference type="GO" id="GO:0006884">
    <property type="term" value="P:cell volume homeostasis"/>
    <property type="evidence" value="ECO:0007669"/>
    <property type="project" value="TreeGrafter"/>
</dbReference>
<accession>A0A1W0WUK0</accession>
<feature type="domain" description="Amino acid permease/ SLC12A" evidence="7">
    <location>
        <begin position="221"/>
        <end position="738"/>
    </location>
</feature>
<feature type="transmembrane region" description="Helical" evidence="6">
    <location>
        <begin position="656"/>
        <end position="675"/>
    </location>
</feature>
<feature type="domain" description="SLC12A transporter C-terminal" evidence="8">
    <location>
        <begin position="747"/>
        <end position="893"/>
    </location>
</feature>
<evidence type="ECO:0000256" key="3">
    <source>
        <dbReference type="ARBA" id="ARBA00022989"/>
    </source>
</evidence>
<dbReference type="GO" id="GO:1990573">
    <property type="term" value="P:potassium ion import across plasma membrane"/>
    <property type="evidence" value="ECO:0007669"/>
    <property type="project" value="TreeGrafter"/>
</dbReference>
<comment type="subcellular location">
    <subcellularLocation>
        <location evidence="1">Membrane</location>
        <topology evidence="1">Multi-pass membrane protein</topology>
    </subcellularLocation>
</comment>
<keyword evidence="10" id="KW-1185">Reference proteome</keyword>
<gene>
    <name evidence="9" type="ORF">BV898_07141</name>
</gene>
<evidence type="ECO:0000313" key="10">
    <source>
        <dbReference type="Proteomes" id="UP000192578"/>
    </source>
</evidence>
<dbReference type="OrthoDB" id="2020542at2759"/>
<feature type="transmembrane region" description="Helical" evidence="6">
    <location>
        <begin position="600"/>
        <end position="617"/>
    </location>
</feature>
<evidence type="ECO:0000256" key="5">
    <source>
        <dbReference type="SAM" id="MobiDB-lite"/>
    </source>
</evidence>
<dbReference type="GO" id="GO:0016020">
    <property type="term" value="C:membrane"/>
    <property type="evidence" value="ECO:0007669"/>
    <property type="project" value="UniProtKB-SubCell"/>
</dbReference>
<protein>
    <submittedName>
        <fullName evidence="9">Solute carrier family 12 member 3</fullName>
    </submittedName>
</protein>
<dbReference type="PANTHER" id="PTHR11827:SF103">
    <property type="entry name" value="SODIUM CHLORIDE COTRANSPORTER 69, ISOFORM E"/>
    <property type="match status" value="1"/>
</dbReference>
<sequence>MDVPEGRRPSLEHDDPPAASRRTSSILNPLSAVRDAMRRISSTERFPAASPARLIQNSNYGNLSEVPTNGGSDDAGMVTVDLNAPSTSRRVSRVRKSTAISPDQIRLEISQRAEELRTQGLSNPAFAEEEYDQDGQLADRMAPLPHFPSRDGAVAWRSQKISVGYDPRDVTPSAINYDDDGIRPTLDDLRRDLAAHGEDSVRQTGNERKLKRGTLGWIRGVWLWSVLNLWGVMLFLRIAWMNAQAGMGLFLVIVLMGTVIAVLTSLSTSAISTNGEVGLGGTYYMISRSLGPQFGAAIGVIFSIANAISVSLNIQGFADTVQGLLEDAHLSPFTTSALNDIRVISVVTLVLLTGFTFFGMEIASRLQLLFFTILMASIFNIVIGSIIPPNEEAQAKGFVGYSNALFRENFKPAFQDDANGRNSFMSVFGVFFPSVTGILAGTSITGDLKDPSGAIPKGTMTAIFFTSVSYIVIGWTTASVTLRHASGSVADLRAGNLTACHHDPYWAHDLSTLPDVCGKPDSPADCPCSYGSINFMEIMEIVGHFRPIILAGIFSATLSTALGCINFAPKIFQALCRDKIFPFIHIFGHGYTKNDEPYRAYALVMIIAVIFLMPSDLNFISNIVSNCFLMTYTLVNYATFDASYSNAPGWRPTFKYYNKWLSLATALACFVIMFALDWKSAVIVVGISVVLWLYVYYKNPNVNWGTSAQANTYKSALNDMHRLQRIEDHVKNYRPQVLVLTGLPCVRPALVYFANSITHGTGLLICGHVLVGESVKQRSVMASESYKWLRRRKLRAFYDYVAANSTAEGIRALIQTSGLGKLKPNILMMGFHRSWYNWSEVAMEEYTSALNEALDAKMGIALLYAKEGFDITTVVNFEKLVEDNTHEGNDQLKSAASADHVVPLELKPIEDPEVQARVRLAELFETGKKKHIVGEIHVWWLYDDGGLTLLIPHLLNRQSPWDKCKLKIFILAGQDPVAAKKEMLSLLEKFRIKADEVIPVDMEQPPGREQTQWFDRLIGGLREDGPTRNRKVSGLGVIRESEVREFGERTSKQIRLRELLLEHSSKSALTVVTMPLPKTNQSAIFYMASLHALTSDMPATLLIRGTQENVLTYYC</sequence>
<feature type="domain" description="SLC12A transporter C-terminal" evidence="8">
    <location>
        <begin position="925"/>
        <end position="1115"/>
    </location>
</feature>
<dbReference type="Gene3D" id="1.20.1740.10">
    <property type="entry name" value="Amino acid/polyamine transporter I"/>
    <property type="match status" value="1"/>
</dbReference>
<feature type="transmembrane region" description="Helical" evidence="6">
    <location>
        <begin position="548"/>
        <end position="568"/>
    </location>
</feature>
<feature type="region of interest" description="Disordered" evidence="5">
    <location>
        <begin position="1"/>
        <end position="27"/>
    </location>
</feature>
<dbReference type="AlphaFoldDB" id="A0A1W0WUK0"/>
<evidence type="ECO:0000259" key="7">
    <source>
        <dbReference type="Pfam" id="PF00324"/>
    </source>
</evidence>
<feature type="transmembrane region" description="Helical" evidence="6">
    <location>
        <begin position="366"/>
        <end position="387"/>
    </location>
</feature>
<keyword evidence="4 6" id="KW-0472">Membrane</keyword>
<evidence type="ECO:0000259" key="8">
    <source>
        <dbReference type="Pfam" id="PF03522"/>
    </source>
</evidence>
<dbReference type="InterPro" id="IPR004842">
    <property type="entry name" value="SLC12A_fam"/>
</dbReference>
<dbReference type="GO" id="GO:0055078">
    <property type="term" value="P:sodium ion homeostasis"/>
    <property type="evidence" value="ECO:0007669"/>
    <property type="project" value="TreeGrafter"/>
</dbReference>
<keyword evidence="3 6" id="KW-1133">Transmembrane helix</keyword>
<dbReference type="Pfam" id="PF03522">
    <property type="entry name" value="SLC12"/>
    <property type="match status" value="2"/>
</dbReference>
<dbReference type="EMBL" id="MTYJ01000045">
    <property type="protein sequence ID" value="OQV18888.1"/>
    <property type="molecule type" value="Genomic_DNA"/>
</dbReference>
<dbReference type="InterPro" id="IPR004841">
    <property type="entry name" value="AA-permease/SLC12A_dom"/>
</dbReference>
<evidence type="ECO:0000256" key="6">
    <source>
        <dbReference type="SAM" id="Phobius"/>
    </source>
</evidence>
<evidence type="ECO:0000256" key="4">
    <source>
        <dbReference type="ARBA" id="ARBA00023136"/>
    </source>
</evidence>
<reference evidence="10" key="1">
    <citation type="submission" date="2017-01" db="EMBL/GenBank/DDBJ databases">
        <title>Comparative genomics of anhydrobiosis in the tardigrade Hypsibius dujardini.</title>
        <authorList>
            <person name="Yoshida Y."/>
            <person name="Koutsovoulos G."/>
            <person name="Laetsch D."/>
            <person name="Stevens L."/>
            <person name="Kumar S."/>
            <person name="Horikawa D."/>
            <person name="Ishino K."/>
            <person name="Komine S."/>
            <person name="Tomita M."/>
            <person name="Blaxter M."/>
            <person name="Arakawa K."/>
        </authorList>
    </citation>
    <scope>NUCLEOTIDE SEQUENCE [LARGE SCALE GENOMIC DNA]</scope>
    <source>
        <strain evidence="10">Z151</strain>
    </source>
</reference>
<dbReference type="PANTHER" id="PTHR11827">
    <property type="entry name" value="SOLUTE CARRIER FAMILY 12, CATION COTRANSPORTERS"/>
    <property type="match status" value="1"/>
</dbReference>
<dbReference type="GO" id="GO:0008511">
    <property type="term" value="F:sodium:potassium:chloride symporter activity"/>
    <property type="evidence" value="ECO:0007669"/>
    <property type="project" value="TreeGrafter"/>
</dbReference>
<comment type="caution">
    <text evidence="9">The sequence shown here is derived from an EMBL/GenBank/DDBJ whole genome shotgun (WGS) entry which is preliminary data.</text>
</comment>
<organism evidence="9 10">
    <name type="scientific">Hypsibius exemplaris</name>
    <name type="common">Freshwater tardigrade</name>
    <dbReference type="NCBI Taxonomy" id="2072580"/>
    <lineage>
        <taxon>Eukaryota</taxon>
        <taxon>Metazoa</taxon>
        <taxon>Ecdysozoa</taxon>
        <taxon>Tardigrada</taxon>
        <taxon>Eutardigrada</taxon>
        <taxon>Parachela</taxon>
        <taxon>Hypsibioidea</taxon>
        <taxon>Hypsibiidae</taxon>
        <taxon>Hypsibius</taxon>
    </lineage>
</organism>
<feature type="transmembrane region" description="Helical" evidence="6">
    <location>
        <begin position="681"/>
        <end position="697"/>
    </location>
</feature>
<feature type="transmembrane region" description="Helical" evidence="6">
    <location>
        <begin position="458"/>
        <end position="478"/>
    </location>
</feature>
<dbReference type="Proteomes" id="UP000192578">
    <property type="component" value="Unassembled WGS sequence"/>
</dbReference>
<dbReference type="Pfam" id="PF00324">
    <property type="entry name" value="AA_permease"/>
    <property type="match status" value="1"/>
</dbReference>
<evidence type="ECO:0000313" key="9">
    <source>
        <dbReference type="EMBL" id="OQV18888.1"/>
    </source>
</evidence>